<feature type="chain" id="PRO_5039142500" description="ABC transporter substrate-binding protein" evidence="7">
    <location>
        <begin position="23"/>
        <end position="446"/>
    </location>
</feature>
<dbReference type="PANTHER" id="PTHR43649">
    <property type="entry name" value="ARABINOSE-BINDING PROTEIN-RELATED"/>
    <property type="match status" value="1"/>
</dbReference>
<dbReference type="Proteomes" id="UP000245202">
    <property type="component" value="Unassembled WGS sequence"/>
</dbReference>
<keyword evidence="1" id="KW-1003">Cell membrane</keyword>
<dbReference type="Pfam" id="PF01547">
    <property type="entry name" value="SBP_bac_1"/>
    <property type="match status" value="1"/>
</dbReference>
<dbReference type="EMBL" id="BDQX01000171">
    <property type="protein sequence ID" value="GBG08508.1"/>
    <property type="molecule type" value="Genomic_DNA"/>
</dbReference>
<evidence type="ECO:0000256" key="5">
    <source>
        <dbReference type="ARBA" id="ARBA00023288"/>
    </source>
</evidence>
<evidence type="ECO:0000313" key="9">
    <source>
        <dbReference type="Proteomes" id="UP000245202"/>
    </source>
</evidence>
<dbReference type="Gene3D" id="3.40.190.10">
    <property type="entry name" value="Periplasmic binding protein-like II"/>
    <property type="match status" value="2"/>
</dbReference>
<reference evidence="8 9" key="1">
    <citation type="submission" date="2017-08" db="EMBL/GenBank/DDBJ databases">
        <title>Substantial Increase in Enzyme Production by Combined Drug-Resistance Mutations in Paenibacillus agaridevorans.</title>
        <authorList>
            <person name="Tanaka Y."/>
            <person name="Funane K."/>
            <person name="Hosaka T."/>
            <person name="Shiwa Y."/>
            <person name="Fujita N."/>
            <person name="Miyazaki T."/>
            <person name="Yoshikawa H."/>
            <person name="Murakami K."/>
            <person name="Kasahara K."/>
            <person name="Inaoka T."/>
            <person name="Hiraga Y."/>
            <person name="Ochi K."/>
        </authorList>
    </citation>
    <scope>NUCLEOTIDE SEQUENCE [LARGE SCALE GENOMIC DNA]</scope>
    <source>
        <strain evidence="8 9">T-3040</strain>
    </source>
</reference>
<evidence type="ECO:0000256" key="6">
    <source>
        <dbReference type="SAM" id="MobiDB-lite"/>
    </source>
</evidence>
<comment type="caution">
    <text evidence="8">The sequence shown here is derived from an EMBL/GenBank/DDBJ whole genome shotgun (WGS) entry which is preliminary data.</text>
</comment>
<evidence type="ECO:0000256" key="1">
    <source>
        <dbReference type="ARBA" id="ARBA00022475"/>
    </source>
</evidence>
<dbReference type="InterPro" id="IPR006059">
    <property type="entry name" value="SBP"/>
</dbReference>
<dbReference type="PANTHER" id="PTHR43649:SF33">
    <property type="entry name" value="POLYGALACTURONAN_RHAMNOGALACTURONAN-BINDING PROTEIN YTCQ"/>
    <property type="match status" value="1"/>
</dbReference>
<dbReference type="SUPFAM" id="SSF53850">
    <property type="entry name" value="Periplasmic binding protein-like II"/>
    <property type="match status" value="1"/>
</dbReference>
<feature type="compositionally biased region" description="Polar residues" evidence="6">
    <location>
        <begin position="39"/>
        <end position="50"/>
    </location>
</feature>
<feature type="region of interest" description="Disordered" evidence="6">
    <location>
        <begin position="31"/>
        <end position="52"/>
    </location>
</feature>
<dbReference type="InterPro" id="IPR050490">
    <property type="entry name" value="Bact_solute-bd_prot1"/>
</dbReference>
<keyword evidence="9" id="KW-1185">Reference proteome</keyword>
<sequence>MNRKSRGLAGLLAMLAMLLVIAACSGNNGSNGSNNGGNQPQTDGNDSNKPTPAASVVELKVTGFKSGAELGALPDLNEKFMQENQDIKVVYEGMPGSQFKEFLKARFSANDASDVIMIHPGLSDVIAYGKAGYLLDLSGESWIKNFTEASLKATSNDGQIYAIPNDMNVLGVYYNKQIFTDLSIEIPTNWTQFLAAAEKIKQAGILPISIGNNDGWMTLAALYTMAPGTVYAQNPDFDAQLNAGETTFLEGWKDMNAQWYSLDEKGYLTEKSTGVSLDQAQQAFATGKAAMYIDGNWSLPGIKAANPELEVGMIPMPSNADGQPVIASAAVGTTFAINKNSKVVDAAKRYLEFWSKTETQKEWAKSQQAFMTINGETGDVDPSLQHIAEVVASGNSYPFLDQGWEFGGAGTAELMTSAQGVYLKAINSDEMLKNMDKAWDAAVKNR</sequence>
<evidence type="ECO:0000256" key="7">
    <source>
        <dbReference type="SAM" id="SignalP"/>
    </source>
</evidence>
<evidence type="ECO:0000313" key="8">
    <source>
        <dbReference type="EMBL" id="GBG08508.1"/>
    </source>
</evidence>
<dbReference type="RefSeq" id="WP_108993447.1">
    <property type="nucleotide sequence ID" value="NZ_BDQX01000171.1"/>
</dbReference>
<accession>A0A2R5ETY4</accession>
<evidence type="ECO:0008006" key="10">
    <source>
        <dbReference type="Google" id="ProtNLM"/>
    </source>
</evidence>
<keyword evidence="5" id="KW-0449">Lipoprotein</keyword>
<gene>
    <name evidence="8" type="ORF">PAT3040_03094</name>
</gene>
<keyword evidence="4" id="KW-0564">Palmitate</keyword>
<proteinExistence type="predicted"/>
<name>A0A2R5ETY4_9BACL</name>
<keyword evidence="3" id="KW-0472">Membrane</keyword>
<dbReference type="AlphaFoldDB" id="A0A2R5ETY4"/>
<feature type="signal peptide" evidence="7">
    <location>
        <begin position="1"/>
        <end position="22"/>
    </location>
</feature>
<protein>
    <recommendedName>
        <fullName evidence="10">ABC transporter substrate-binding protein</fullName>
    </recommendedName>
</protein>
<keyword evidence="2 7" id="KW-0732">Signal</keyword>
<evidence type="ECO:0000256" key="4">
    <source>
        <dbReference type="ARBA" id="ARBA00023139"/>
    </source>
</evidence>
<dbReference type="PROSITE" id="PS51257">
    <property type="entry name" value="PROKAR_LIPOPROTEIN"/>
    <property type="match status" value="1"/>
</dbReference>
<evidence type="ECO:0000256" key="2">
    <source>
        <dbReference type="ARBA" id="ARBA00022729"/>
    </source>
</evidence>
<organism evidence="8 9">
    <name type="scientific">Paenibacillus agaridevorans</name>
    <dbReference type="NCBI Taxonomy" id="171404"/>
    <lineage>
        <taxon>Bacteria</taxon>
        <taxon>Bacillati</taxon>
        <taxon>Bacillota</taxon>
        <taxon>Bacilli</taxon>
        <taxon>Bacillales</taxon>
        <taxon>Paenibacillaceae</taxon>
        <taxon>Paenibacillus</taxon>
    </lineage>
</organism>
<evidence type="ECO:0000256" key="3">
    <source>
        <dbReference type="ARBA" id="ARBA00023136"/>
    </source>
</evidence>